<dbReference type="Proteomes" id="UP001445076">
    <property type="component" value="Unassembled WGS sequence"/>
</dbReference>
<dbReference type="AlphaFoldDB" id="A0AAW0WUP8"/>
<sequence length="148" mass="16434">SENIAVGTSKTRETTRTRSKILEMHPKNAQKTTCPSGSSHSHSHSKYSPSKTPTGSPLRTQKPTSTTALEARAAPISGGGRISSSRVPVEEFDEEDVARYESHKTEEDIAKCRRTQEKIRALREKQDQLKQELEAAKSRLMIDKSSAR</sequence>
<comment type="caution">
    <text evidence="3">The sequence shown here is derived from an EMBL/GenBank/DDBJ whole genome shotgun (WGS) entry which is preliminary data.</text>
</comment>
<evidence type="ECO:0000313" key="4">
    <source>
        <dbReference type="Proteomes" id="UP001445076"/>
    </source>
</evidence>
<reference evidence="3 4" key="1">
    <citation type="journal article" date="2024" name="BMC Genomics">
        <title>Genome assembly of redclaw crayfish (Cherax quadricarinatus) provides insights into its immune adaptation and hypoxia tolerance.</title>
        <authorList>
            <person name="Liu Z."/>
            <person name="Zheng J."/>
            <person name="Li H."/>
            <person name="Fang K."/>
            <person name="Wang S."/>
            <person name="He J."/>
            <person name="Zhou D."/>
            <person name="Weng S."/>
            <person name="Chi M."/>
            <person name="Gu Z."/>
            <person name="He J."/>
            <person name="Li F."/>
            <person name="Wang M."/>
        </authorList>
    </citation>
    <scope>NUCLEOTIDE SEQUENCE [LARGE SCALE GENOMIC DNA]</scope>
    <source>
        <strain evidence="3">ZL_2023a</strain>
    </source>
</reference>
<feature type="compositionally biased region" description="Polar residues" evidence="2">
    <location>
        <begin position="55"/>
        <end position="68"/>
    </location>
</feature>
<feature type="compositionally biased region" description="Low complexity" evidence="2">
    <location>
        <begin position="32"/>
        <end position="54"/>
    </location>
</feature>
<feature type="coiled-coil region" evidence="1">
    <location>
        <begin position="112"/>
        <end position="139"/>
    </location>
</feature>
<accession>A0AAW0WUP8</accession>
<organism evidence="3 4">
    <name type="scientific">Cherax quadricarinatus</name>
    <name type="common">Australian red claw crayfish</name>
    <dbReference type="NCBI Taxonomy" id="27406"/>
    <lineage>
        <taxon>Eukaryota</taxon>
        <taxon>Metazoa</taxon>
        <taxon>Ecdysozoa</taxon>
        <taxon>Arthropoda</taxon>
        <taxon>Crustacea</taxon>
        <taxon>Multicrustacea</taxon>
        <taxon>Malacostraca</taxon>
        <taxon>Eumalacostraca</taxon>
        <taxon>Eucarida</taxon>
        <taxon>Decapoda</taxon>
        <taxon>Pleocyemata</taxon>
        <taxon>Astacidea</taxon>
        <taxon>Parastacoidea</taxon>
        <taxon>Parastacidae</taxon>
        <taxon>Cherax</taxon>
    </lineage>
</organism>
<evidence type="ECO:0000313" key="3">
    <source>
        <dbReference type="EMBL" id="KAK8736020.1"/>
    </source>
</evidence>
<proteinExistence type="predicted"/>
<keyword evidence="1" id="KW-0175">Coiled coil</keyword>
<evidence type="ECO:0000256" key="2">
    <source>
        <dbReference type="SAM" id="MobiDB-lite"/>
    </source>
</evidence>
<dbReference type="EMBL" id="JARKIK010000045">
    <property type="protein sequence ID" value="KAK8736020.1"/>
    <property type="molecule type" value="Genomic_DNA"/>
</dbReference>
<gene>
    <name evidence="3" type="ORF">OTU49_005181</name>
</gene>
<evidence type="ECO:0000256" key="1">
    <source>
        <dbReference type="SAM" id="Coils"/>
    </source>
</evidence>
<feature type="non-terminal residue" evidence="3">
    <location>
        <position position="1"/>
    </location>
</feature>
<keyword evidence="4" id="KW-1185">Reference proteome</keyword>
<protein>
    <submittedName>
        <fullName evidence="3">Uncharacterized protein</fullName>
    </submittedName>
</protein>
<feature type="compositionally biased region" description="Basic and acidic residues" evidence="2">
    <location>
        <begin position="10"/>
        <end position="26"/>
    </location>
</feature>
<feature type="region of interest" description="Disordered" evidence="2">
    <location>
        <begin position="1"/>
        <end position="91"/>
    </location>
</feature>
<name>A0AAW0WUP8_CHEQU</name>